<dbReference type="AlphaFoldDB" id="A0A6D2HRQ9"/>
<name>A0A6D2HRQ9_9BRAS</name>
<accession>A0A6D2HRQ9</accession>
<dbReference type="Proteomes" id="UP000467841">
    <property type="component" value="Unassembled WGS sequence"/>
</dbReference>
<organism evidence="1 2">
    <name type="scientific">Microthlaspi erraticum</name>
    <dbReference type="NCBI Taxonomy" id="1685480"/>
    <lineage>
        <taxon>Eukaryota</taxon>
        <taxon>Viridiplantae</taxon>
        <taxon>Streptophyta</taxon>
        <taxon>Embryophyta</taxon>
        <taxon>Tracheophyta</taxon>
        <taxon>Spermatophyta</taxon>
        <taxon>Magnoliopsida</taxon>
        <taxon>eudicotyledons</taxon>
        <taxon>Gunneridae</taxon>
        <taxon>Pentapetalae</taxon>
        <taxon>rosids</taxon>
        <taxon>malvids</taxon>
        <taxon>Brassicales</taxon>
        <taxon>Brassicaceae</taxon>
        <taxon>Coluteocarpeae</taxon>
        <taxon>Microthlaspi</taxon>
    </lineage>
</organism>
<sequence>MHVRTLIANSSSSKFGIQLVMNGFKPSPLIVSSPSSSDEFKVLLQVGRRLPLPTSTYMAFKMLDCTMKLPKQLFGKAE</sequence>
<keyword evidence="2" id="KW-1185">Reference proteome</keyword>
<protein>
    <submittedName>
        <fullName evidence="1">Uncharacterized protein</fullName>
    </submittedName>
</protein>
<dbReference type="OrthoDB" id="271164at2759"/>
<gene>
    <name evidence="1" type="ORF">MERR_LOCUS4496</name>
</gene>
<evidence type="ECO:0000313" key="1">
    <source>
        <dbReference type="EMBL" id="CAA7017261.1"/>
    </source>
</evidence>
<dbReference type="EMBL" id="CACVBM020000310">
    <property type="protein sequence ID" value="CAA7017261.1"/>
    <property type="molecule type" value="Genomic_DNA"/>
</dbReference>
<reference evidence="1" key="1">
    <citation type="submission" date="2020-01" db="EMBL/GenBank/DDBJ databases">
        <authorList>
            <person name="Mishra B."/>
        </authorList>
    </citation>
    <scope>NUCLEOTIDE SEQUENCE [LARGE SCALE GENOMIC DNA]</scope>
</reference>
<comment type="caution">
    <text evidence="1">The sequence shown here is derived from an EMBL/GenBank/DDBJ whole genome shotgun (WGS) entry which is preliminary data.</text>
</comment>
<evidence type="ECO:0000313" key="2">
    <source>
        <dbReference type="Proteomes" id="UP000467841"/>
    </source>
</evidence>
<proteinExistence type="predicted"/>